<accession>A0A0E3BKS0</accession>
<evidence type="ECO:0000313" key="2">
    <source>
        <dbReference type="Proteomes" id="UP000029567"/>
    </source>
</evidence>
<dbReference type="EMBL" id="AWTN01000089">
    <property type="protein sequence ID" value="KGG92258.1"/>
    <property type="molecule type" value="Genomic_DNA"/>
</dbReference>
<proteinExistence type="predicted"/>
<evidence type="ECO:0000313" key="1">
    <source>
        <dbReference type="EMBL" id="KGG92258.1"/>
    </source>
</evidence>
<reference evidence="1 2" key="1">
    <citation type="submission" date="2013-09" db="EMBL/GenBank/DDBJ databases">
        <title>High correlation between genotypes and phenotypes of environmental bacteria Comamonas testosteroni strains.</title>
        <authorList>
            <person name="Liu L."/>
            <person name="Zhu W."/>
            <person name="Xia X."/>
            <person name="Xu B."/>
            <person name="Luo M."/>
            <person name="Wang G."/>
        </authorList>
    </citation>
    <scope>NUCLEOTIDE SEQUENCE [LARGE SCALE GENOMIC DNA]</scope>
    <source>
        <strain evidence="1 2">JL14</strain>
    </source>
</reference>
<dbReference type="AlphaFoldDB" id="A0A0E3BKS0"/>
<organism evidence="1 2">
    <name type="scientific">Comamonas thiooxydans</name>
    <dbReference type="NCBI Taxonomy" id="363952"/>
    <lineage>
        <taxon>Bacteria</taxon>
        <taxon>Pseudomonadati</taxon>
        <taxon>Pseudomonadota</taxon>
        <taxon>Betaproteobacteria</taxon>
        <taxon>Burkholderiales</taxon>
        <taxon>Comamonadaceae</taxon>
        <taxon>Comamonas</taxon>
    </lineage>
</organism>
<comment type="caution">
    <text evidence="1">The sequence shown here is derived from an EMBL/GenBank/DDBJ whole genome shotgun (WGS) entry which is preliminary data.</text>
</comment>
<sequence>MTKIFRGNCKIEITHNSRIFSQFTKTIKYINVISACLICQISY</sequence>
<protein>
    <submittedName>
        <fullName evidence="1">Uncharacterized protein</fullName>
    </submittedName>
</protein>
<dbReference type="Proteomes" id="UP000029567">
    <property type="component" value="Unassembled WGS sequence"/>
</dbReference>
<gene>
    <name evidence="1" type="ORF">P245_12320</name>
</gene>
<name>A0A0E3BKS0_9BURK</name>